<keyword evidence="1" id="KW-0808">Transferase</keyword>
<name>A0A6J5L5G3_9CAUD</name>
<dbReference type="PANTHER" id="PTHR37909:SF1">
    <property type="entry name" value="S-ADENOSYL-L-METHIONINE-DEPENDENT METHYLTRANSFERASES SUPERFAMILY PROTEIN"/>
    <property type="match status" value="1"/>
</dbReference>
<accession>A0A6J5L5G3</accession>
<dbReference type="InterPro" id="IPR029063">
    <property type="entry name" value="SAM-dependent_MTases_sf"/>
</dbReference>
<dbReference type="Pfam" id="PF13578">
    <property type="entry name" value="Methyltransf_24"/>
    <property type="match status" value="1"/>
</dbReference>
<dbReference type="Gene3D" id="3.40.50.150">
    <property type="entry name" value="Vaccinia Virus protein VP39"/>
    <property type="match status" value="1"/>
</dbReference>
<organism evidence="1">
    <name type="scientific">uncultured Caudovirales phage</name>
    <dbReference type="NCBI Taxonomy" id="2100421"/>
    <lineage>
        <taxon>Viruses</taxon>
        <taxon>Duplodnaviria</taxon>
        <taxon>Heunggongvirae</taxon>
        <taxon>Uroviricota</taxon>
        <taxon>Caudoviricetes</taxon>
        <taxon>Peduoviridae</taxon>
        <taxon>Maltschvirus</taxon>
        <taxon>Maltschvirus maltsch</taxon>
    </lineage>
</organism>
<reference evidence="1" key="1">
    <citation type="submission" date="2020-04" db="EMBL/GenBank/DDBJ databases">
        <authorList>
            <person name="Chiriac C."/>
            <person name="Salcher M."/>
            <person name="Ghai R."/>
            <person name="Kavagutti S V."/>
        </authorList>
    </citation>
    <scope>NUCLEOTIDE SEQUENCE</scope>
</reference>
<protein>
    <submittedName>
        <fullName evidence="1">Methyltransferase domain containing protein</fullName>
    </submittedName>
</protein>
<gene>
    <name evidence="1" type="ORF">UFOVP112_223</name>
</gene>
<dbReference type="GO" id="GO:0032259">
    <property type="term" value="P:methylation"/>
    <property type="evidence" value="ECO:0007669"/>
    <property type="project" value="UniProtKB-KW"/>
</dbReference>
<dbReference type="SUPFAM" id="SSF53335">
    <property type="entry name" value="S-adenosyl-L-methionine-dependent methyltransferases"/>
    <property type="match status" value="1"/>
</dbReference>
<evidence type="ECO:0000313" key="1">
    <source>
        <dbReference type="EMBL" id="CAB4129125.1"/>
    </source>
</evidence>
<dbReference type="GO" id="GO:0008168">
    <property type="term" value="F:methyltransferase activity"/>
    <property type="evidence" value="ECO:0007669"/>
    <property type="project" value="UniProtKB-KW"/>
</dbReference>
<keyword evidence="1" id="KW-0489">Methyltransferase</keyword>
<sequence length="184" mass="21041">MEHFYQNIQGWFIYNEIYDIAVQTAQEGAHFVEVGSWRGCSTAYMAVNIVNSGKKIQFDAVDTWRGSLDEEVHQKDPSVINDTLYDEFLANMAPVKDVVNPVRMTSMEAVKLYEDNSLDFVLIDGSHAYEDVRDDITRWMDKLKPGAMIAGDDYEWPGVKQAVNELLPGFTHFPQIGCWAYFKP</sequence>
<dbReference type="PANTHER" id="PTHR37909">
    <property type="entry name" value="S-ADENOSYL-L-METHIONINE-DEPENDENT METHYLTRANSFERASES SUPERFAMILY PROTEIN"/>
    <property type="match status" value="1"/>
</dbReference>
<proteinExistence type="predicted"/>
<dbReference type="EMBL" id="LR796233">
    <property type="protein sequence ID" value="CAB4129125.1"/>
    <property type="molecule type" value="Genomic_DNA"/>
</dbReference>